<keyword evidence="3" id="KW-1185">Reference proteome</keyword>
<dbReference type="Proteomes" id="UP000031668">
    <property type="component" value="Unassembled WGS sequence"/>
</dbReference>
<dbReference type="OrthoDB" id="10455181at2759"/>
<comment type="caution">
    <text evidence="2">The sequence shown here is derived from an EMBL/GenBank/DDBJ whole genome shotgun (WGS) entry which is preliminary data.</text>
</comment>
<dbReference type="AlphaFoldDB" id="A0A0C2IRT7"/>
<dbReference type="InterPro" id="IPR040693">
    <property type="entry name" value="UGGT_TRXL_1"/>
</dbReference>
<accession>A0A0C2IRT7</accession>
<dbReference type="Pfam" id="PF18400">
    <property type="entry name" value="Thioredoxin_12"/>
    <property type="match status" value="1"/>
</dbReference>
<name>A0A0C2IRT7_THEKT</name>
<evidence type="ECO:0000313" key="3">
    <source>
        <dbReference type="Proteomes" id="UP000031668"/>
    </source>
</evidence>
<sequence length="113" mass="13340">MSDEPACDGSDWVELEHVPICSRSQVLIFENSEYFAEYDYEKYWQFLDRVPHHDLSSLKPCSFDDYQIAINISEEVSQHSLPLVKFSLAIHDRLPKSEFYQAVTFFTEFHNLK</sequence>
<proteinExistence type="predicted"/>
<feature type="domain" description="UGGT thioredoxin-like" evidence="1">
    <location>
        <begin position="27"/>
        <end position="102"/>
    </location>
</feature>
<organism evidence="2 3">
    <name type="scientific">Thelohanellus kitauei</name>
    <name type="common">Myxosporean</name>
    <dbReference type="NCBI Taxonomy" id="669202"/>
    <lineage>
        <taxon>Eukaryota</taxon>
        <taxon>Metazoa</taxon>
        <taxon>Cnidaria</taxon>
        <taxon>Myxozoa</taxon>
        <taxon>Myxosporea</taxon>
        <taxon>Bivalvulida</taxon>
        <taxon>Platysporina</taxon>
        <taxon>Myxobolidae</taxon>
        <taxon>Thelohanellus</taxon>
    </lineage>
</organism>
<protein>
    <recommendedName>
        <fullName evidence="1">UGGT thioredoxin-like domain-containing protein</fullName>
    </recommendedName>
</protein>
<reference evidence="2 3" key="1">
    <citation type="journal article" date="2014" name="Genome Biol. Evol.">
        <title>The genome of the myxosporean Thelohanellus kitauei shows adaptations to nutrient acquisition within its fish host.</title>
        <authorList>
            <person name="Yang Y."/>
            <person name="Xiong J."/>
            <person name="Zhou Z."/>
            <person name="Huo F."/>
            <person name="Miao W."/>
            <person name="Ran C."/>
            <person name="Liu Y."/>
            <person name="Zhang J."/>
            <person name="Feng J."/>
            <person name="Wang M."/>
            <person name="Wang M."/>
            <person name="Wang L."/>
            <person name="Yao B."/>
        </authorList>
    </citation>
    <scope>NUCLEOTIDE SEQUENCE [LARGE SCALE GENOMIC DNA]</scope>
    <source>
        <strain evidence="2">Wuqing</strain>
    </source>
</reference>
<gene>
    <name evidence="2" type="ORF">RF11_06321</name>
</gene>
<dbReference type="EMBL" id="JWZT01002965">
    <property type="protein sequence ID" value="KII68114.1"/>
    <property type="molecule type" value="Genomic_DNA"/>
</dbReference>
<evidence type="ECO:0000259" key="1">
    <source>
        <dbReference type="Pfam" id="PF18400"/>
    </source>
</evidence>
<evidence type="ECO:0000313" key="2">
    <source>
        <dbReference type="EMBL" id="KII68114.1"/>
    </source>
</evidence>